<dbReference type="RefSeq" id="WP_077674888.1">
    <property type="nucleotide sequence ID" value="NZ_CP114584.1"/>
</dbReference>
<evidence type="ECO:0000313" key="2">
    <source>
        <dbReference type="Proteomes" id="UP001164676"/>
    </source>
</evidence>
<protein>
    <submittedName>
        <fullName evidence="1">Uncharacterized protein</fullName>
    </submittedName>
</protein>
<reference evidence="1" key="1">
    <citation type="submission" date="2022-09" db="EMBL/GenBank/DDBJ databases">
        <authorList>
            <person name="Li Z.-J."/>
        </authorList>
    </citation>
    <scope>NUCLEOTIDE SEQUENCE</scope>
    <source>
        <strain evidence="1">TGB10</strain>
    </source>
</reference>
<dbReference type="Proteomes" id="UP001164676">
    <property type="component" value="Chromosome"/>
</dbReference>
<accession>A0ABY7LFF4</accession>
<name>A0ABY7LFF4_9GAMM</name>
<keyword evidence="2" id="KW-1185">Reference proteome</keyword>
<organism evidence="1 2">
    <name type="scientific">Salinivibrio proteolyticus</name>
    <dbReference type="NCBI Taxonomy" id="334715"/>
    <lineage>
        <taxon>Bacteria</taxon>
        <taxon>Pseudomonadati</taxon>
        <taxon>Pseudomonadota</taxon>
        <taxon>Gammaproteobacteria</taxon>
        <taxon>Vibrionales</taxon>
        <taxon>Vibrionaceae</taxon>
        <taxon>Salinivibrio</taxon>
    </lineage>
</organism>
<sequence length="280" mass="31882">MQMTNNSARIQPCVKVVTQLQSQTAYLPEPDRRSPLQSEFIPVMVKAIKQLRALIGKRLHSVYVSGDIVWRRATVGESVLHLTVVCHQPLTLDQSSAMNTLLWRIKTSHSKVIDGCHIDTVTVSQVRDLAEIFHWGFFFKHRAMCLYGQDLSESFGHFEASWEVAKAMNPDLSGKLARAKHKIQAATTWNTQLTAAQRIADTLIRGAFGLVLHKEGTWTESLPDCAELFIKHYPAKQQAIERLFILLDRKPVKKRAVMMLLNDFGDWLIKEYARIDFKIG</sequence>
<gene>
    <name evidence="1" type="ORF">N7E60_06725</name>
</gene>
<proteinExistence type="predicted"/>
<evidence type="ECO:0000313" key="1">
    <source>
        <dbReference type="EMBL" id="WBA15950.1"/>
    </source>
</evidence>
<dbReference type="EMBL" id="CP114584">
    <property type="protein sequence ID" value="WBA15950.1"/>
    <property type="molecule type" value="Genomic_DNA"/>
</dbReference>